<dbReference type="InterPro" id="IPR036864">
    <property type="entry name" value="Zn2-C6_fun-type_DNA-bd_sf"/>
</dbReference>
<dbReference type="AlphaFoldDB" id="A0A081CDW2"/>
<dbReference type="Proteomes" id="UP000053758">
    <property type="component" value="Unassembled WGS sequence"/>
</dbReference>
<gene>
    <name evidence="1" type="ORF">PAN0_006c3074</name>
</gene>
<evidence type="ECO:0000313" key="2">
    <source>
        <dbReference type="Proteomes" id="UP000053758"/>
    </source>
</evidence>
<keyword evidence="2" id="KW-1185">Reference proteome</keyword>
<dbReference type="GeneID" id="26303761"/>
<dbReference type="InterPro" id="IPR001138">
    <property type="entry name" value="Zn2Cys6_DnaBD"/>
</dbReference>
<protein>
    <submittedName>
        <fullName evidence="1">Uncharacterized protein</fullName>
    </submittedName>
</protein>
<dbReference type="HOGENOM" id="CLU_306768_0_0_1"/>
<dbReference type="CDD" id="cd00067">
    <property type="entry name" value="GAL4"/>
    <property type="match status" value="1"/>
</dbReference>
<organism evidence="1 2">
    <name type="scientific">Pseudozyma antarctica</name>
    <name type="common">Yeast</name>
    <name type="synonym">Candida antarctica</name>
    <dbReference type="NCBI Taxonomy" id="84753"/>
    <lineage>
        <taxon>Eukaryota</taxon>
        <taxon>Fungi</taxon>
        <taxon>Dikarya</taxon>
        <taxon>Basidiomycota</taxon>
        <taxon>Ustilaginomycotina</taxon>
        <taxon>Ustilaginomycetes</taxon>
        <taxon>Ustilaginales</taxon>
        <taxon>Ustilaginaceae</taxon>
        <taxon>Moesziomyces</taxon>
    </lineage>
</organism>
<sequence length="966" mass="104259">MPAFARNVSHPRRGGRTRSGAGNALRTCLSCRRSKTRCQLPDLTVASSATPLSDDKACRRCRSLSAPCVVDDSQRRVTKAGTSRYGLDGLLERSALADTTPSDGHNHSHSRKARRAHRTVHSPSVSQADDTASNSLGIDGCAGSIRVRSRSTSNAPSQEQMLSSDLHTTASDDPTPPNSSIRIPEPLRPGLLDLLYPDISAALSATAAAASSASSASPCSAPEPSDSANESSATSPCPPSVAALAPTDPHCGASVLEVWNPFLYWIKLLRACEPPTTTNDFLAVTLKHLNLLLLSSPCHGPARQPSSATLPDSAPHRNGAEPTIASSRKKLIHRVAQIFLGRQPPSLRAIQALILLSVYDPPDLLLRHTPEEGSEPHDGGADADFADAPEASQDSPPPSAAVPALPPPGRALVDLAYSMAHQLGLPRIVASATDNSEGRADSQEAPSDIVRFLTLIALFNLRASYLPSRTANEVKAADDLTLLHGLSIQAVLARFDNLSLGAAANVRVPACQTIAVRSLASQFKMSSAFVHALRKLRAFPLPISTVDTRVEELHARFRSAVQSALYRFALDTKQEADSNAADHWLVILRTQATDMELALWSHCIYLELGPHACPTMCANDETVNAPSSVEYDAVFPKLKARNFQGARFLATVTERCTDLAHVVLNISYELLTAHGEAHSTSNVAPLILRCTAVFRAVKVLSQLWMLVLLKWSSLSARLIQALDVLDIAARTLRDANQPCMPELALLVRHFLIRTNEALRELLQAKQDELARSDRKGLIDFAGGLDHDCEVAEVDRDPNALIAKSSGNLGTARSDQSQSRSQIATRVDSQSGGIHPLATHSSPRHVQSAVHASETQGQERWVGSMPSQTRHSLYQSHRPDHHQHQHAMQGSHQQHQQIERQSPPLHKEQRQTSHSQLGGYGGQSSALWSAAAGTITSPQLIAPHPGLDHESILWDDLLSWDLLDVPH</sequence>
<evidence type="ECO:0000313" key="1">
    <source>
        <dbReference type="EMBL" id="GAK64858.1"/>
    </source>
</evidence>
<dbReference type="Gene3D" id="4.10.240.10">
    <property type="entry name" value="Zn(2)-C6 fungal-type DNA-binding domain"/>
    <property type="match status" value="1"/>
</dbReference>
<dbReference type="RefSeq" id="XP_014657201.1">
    <property type="nucleotide sequence ID" value="XM_014801715.1"/>
</dbReference>
<accession>A0A081CDW2</accession>
<name>A0A081CDW2_PSEA2</name>
<dbReference type="GO" id="GO:0008270">
    <property type="term" value="F:zinc ion binding"/>
    <property type="evidence" value="ECO:0007669"/>
    <property type="project" value="InterPro"/>
</dbReference>
<dbReference type="GO" id="GO:0000981">
    <property type="term" value="F:DNA-binding transcription factor activity, RNA polymerase II-specific"/>
    <property type="evidence" value="ECO:0007669"/>
    <property type="project" value="InterPro"/>
</dbReference>
<dbReference type="SUPFAM" id="SSF57701">
    <property type="entry name" value="Zn2/Cys6 DNA-binding domain"/>
    <property type="match status" value="1"/>
</dbReference>
<dbReference type="EMBL" id="DF830073">
    <property type="protein sequence ID" value="GAK64858.1"/>
    <property type="molecule type" value="Genomic_DNA"/>
</dbReference>
<proteinExistence type="predicted"/>
<dbReference type="OrthoDB" id="2595934at2759"/>
<reference evidence="2" key="1">
    <citation type="journal article" date="2014" name="Genome Announc.">
        <title>Draft Genome Sequence of the Yeast Pseudozyma antarctica Type Strain JCM10317, a Producer of the Glycolipid Biosurfactants, Mannosylerythritol Lipids.</title>
        <authorList>
            <person name="Saika A."/>
            <person name="Koike H."/>
            <person name="Hori T."/>
            <person name="Fukuoka T."/>
            <person name="Sato S."/>
            <person name="Habe H."/>
            <person name="Kitamoto D."/>
            <person name="Morita T."/>
        </authorList>
    </citation>
    <scope>NUCLEOTIDE SEQUENCE [LARGE SCALE GENOMIC DNA]</scope>
    <source>
        <strain evidence="2">JCM 10317</strain>
    </source>
</reference>